<dbReference type="InterPro" id="IPR015500">
    <property type="entry name" value="Peptidase_S8_subtilisin-rel"/>
</dbReference>
<evidence type="ECO:0000256" key="1">
    <source>
        <dbReference type="ARBA" id="ARBA00004613"/>
    </source>
</evidence>
<dbReference type="Pfam" id="PF02225">
    <property type="entry name" value="PA"/>
    <property type="match status" value="1"/>
</dbReference>
<feature type="domain" description="PA" evidence="15">
    <location>
        <begin position="454"/>
        <end position="530"/>
    </location>
</feature>
<feature type="signal peptide" evidence="13">
    <location>
        <begin position="1"/>
        <end position="27"/>
    </location>
</feature>
<dbReference type="PANTHER" id="PTHR10795">
    <property type="entry name" value="PROPROTEIN CONVERTASE SUBTILISIN/KEXIN"/>
    <property type="match status" value="1"/>
</dbReference>
<evidence type="ECO:0000259" key="15">
    <source>
        <dbReference type="Pfam" id="PF02225"/>
    </source>
</evidence>
<evidence type="ECO:0000256" key="2">
    <source>
        <dbReference type="ARBA" id="ARBA00011073"/>
    </source>
</evidence>
<dbReference type="Gene3D" id="3.50.30.30">
    <property type="match status" value="1"/>
</dbReference>
<feature type="domain" description="Peptidase S8/S53" evidence="14">
    <location>
        <begin position="206"/>
        <end position="665"/>
    </location>
</feature>
<dbReference type="CDD" id="cd04852">
    <property type="entry name" value="Peptidases_S8_3"/>
    <property type="match status" value="1"/>
</dbReference>
<dbReference type="AlphaFoldDB" id="A0A8J3Z1I8"/>
<protein>
    <submittedName>
        <fullName evidence="17">Peptidase S8</fullName>
    </submittedName>
</protein>
<evidence type="ECO:0000256" key="4">
    <source>
        <dbReference type="ARBA" id="ARBA00022670"/>
    </source>
</evidence>
<dbReference type="GO" id="GO:0005576">
    <property type="term" value="C:extracellular region"/>
    <property type="evidence" value="ECO:0007669"/>
    <property type="project" value="UniProtKB-SubCell"/>
</dbReference>
<keyword evidence="6 10" id="KW-0378">Hydrolase</keyword>
<dbReference type="InterPro" id="IPR036852">
    <property type="entry name" value="Peptidase_S8/S53_dom_sf"/>
</dbReference>
<dbReference type="Proteomes" id="UP000612585">
    <property type="component" value="Unassembled WGS sequence"/>
</dbReference>
<dbReference type="Gene3D" id="2.60.40.2310">
    <property type="match status" value="1"/>
</dbReference>
<feature type="domain" description="Subtilisin-like protease fibronectin type-III" evidence="16">
    <location>
        <begin position="701"/>
        <end position="774"/>
    </location>
</feature>
<dbReference type="SUPFAM" id="SSF52743">
    <property type="entry name" value="Subtilisin-like"/>
    <property type="match status" value="1"/>
</dbReference>
<evidence type="ECO:0000256" key="11">
    <source>
        <dbReference type="RuleBase" id="RU003355"/>
    </source>
</evidence>
<dbReference type="Pfam" id="PF17766">
    <property type="entry name" value="fn3_6"/>
    <property type="match status" value="1"/>
</dbReference>
<dbReference type="SUPFAM" id="SSF52025">
    <property type="entry name" value="PA domain"/>
    <property type="match status" value="1"/>
</dbReference>
<keyword evidence="18" id="KW-1185">Reference proteome</keyword>
<dbReference type="InterPro" id="IPR023827">
    <property type="entry name" value="Peptidase_S8_Asp-AS"/>
</dbReference>
<evidence type="ECO:0000313" key="18">
    <source>
        <dbReference type="Proteomes" id="UP000612585"/>
    </source>
</evidence>
<dbReference type="GO" id="GO:0004252">
    <property type="term" value="F:serine-type endopeptidase activity"/>
    <property type="evidence" value="ECO:0007669"/>
    <property type="project" value="UniProtKB-UniRule"/>
</dbReference>
<keyword evidence="3" id="KW-0964">Secreted</keyword>
<evidence type="ECO:0000256" key="12">
    <source>
        <dbReference type="SAM" id="MobiDB-lite"/>
    </source>
</evidence>
<dbReference type="Pfam" id="PF00082">
    <property type="entry name" value="Peptidase_S8"/>
    <property type="match status" value="1"/>
</dbReference>
<keyword evidence="7 10" id="KW-0720">Serine protease</keyword>
<comment type="subcellular location">
    <subcellularLocation>
        <location evidence="1">Secreted</location>
    </subcellularLocation>
</comment>
<dbReference type="Gene3D" id="3.40.50.200">
    <property type="entry name" value="Peptidase S8/S53 domain"/>
    <property type="match status" value="1"/>
</dbReference>
<keyword evidence="8" id="KW-0325">Glycoprotein</keyword>
<feature type="chain" id="PRO_5038711871" evidence="13">
    <location>
        <begin position="28"/>
        <end position="1110"/>
    </location>
</feature>
<gene>
    <name evidence="17" type="ORF">Vau01_009090</name>
</gene>
<dbReference type="InterPro" id="IPR034197">
    <property type="entry name" value="Peptidases_S8_3"/>
</dbReference>
<feature type="active site" description="Charge relay system" evidence="9 10">
    <location>
        <position position="613"/>
    </location>
</feature>
<evidence type="ECO:0000256" key="3">
    <source>
        <dbReference type="ARBA" id="ARBA00022525"/>
    </source>
</evidence>
<dbReference type="InterPro" id="IPR045051">
    <property type="entry name" value="SBT"/>
</dbReference>
<dbReference type="InterPro" id="IPR023828">
    <property type="entry name" value="Peptidase_S8_Ser-AS"/>
</dbReference>
<evidence type="ECO:0000259" key="14">
    <source>
        <dbReference type="Pfam" id="PF00082"/>
    </source>
</evidence>
<evidence type="ECO:0000256" key="13">
    <source>
        <dbReference type="SAM" id="SignalP"/>
    </source>
</evidence>
<evidence type="ECO:0000259" key="16">
    <source>
        <dbReference type="Pfam" id="PF17766"/>
    </source>
</evidence>
<feature type="region of interest" description="Disordered" evidence="12">
    <location>
        <begin position="1085"/>
        <end position="1110"/>
    </location>
</feature>
<evidence type="ECO:0000256" key="7">
    <source>
        <dbReference type="ARBA" id="ARBA00022825"/>
    </source>
</evidence>
<proteinExistence type="inferred from homology"/>
<dbReference type="InterPro" id="IPR000209">
    <property type="entry name" value="Peptidase_S8/S53_dom"/>
</dbReference>
<feature type="active site" description="Charge relay system" evidence="9 10">
    <location>
        <position position="298"/>
    </location>
</feature>
<evidence type="ECO:0000313" key="17">
    <source>
        <dbReference type="EMBL" id="GIJ53393.1"/>
    </source>
</evidence>
<feature type="compositionally biased region" description="Polar residues" evidence="12">
    <location>
        <begin position="1087"/>
        <end position="1110"/>
    </location>
</feature>
<accession>A0A8J3Z1I8</accession>
<dbReference type="PRINTS" id="PR00723">
    <property type="entry name" value="SUBTILISIN"/>
</dbReference>
<evidence type="ECO:0000256" key="6">
    <source>
        <dbReference type="ARBA" id="ARBA00022801"/>
    </source>
</evidence>
<dbReference type="RefSeq" id="WP_203987516.1">
    <property type="nucleotide sequence ID" value="NZ_BOPG01000006.1"/>
</dbReference>
<evidence type="ECO:0000256" key="5">
    <source>
        <dbReference type="ARBA" id="ARBA00022729"/>
    </source>
</evidence>
<dbReference type="EMBL" id="BOPG01000006">
    <property type="protein sequence ID" value="GIJ53393.1"/>
    <property type="molecule type" value="Genomic_DNA"/>
</dbReference>
<comment type="caution">
    <text evidence="17">The sequence shown here is derived from an EMBL/GenBank/DDBJ whole genome shotgun (WGS) entry which is preliminary data.</text>
</comment>
<dbReference type="InterPro" id="IPR046450">
    <property type="entry name" value="PA_dom_sf"/>
</dbReference>
<evidence type="ECO:0000256" key="9">
    <source>
        <dbReference type="PIRSR" id="PIRSR615500-1"/>
    </source>
</evidence>
<evidence type="ECO:0000256" key="10">
    <source>
        <dbReference type="PROSITE-ProRule" id="PRU01240"/>
    </source>
</evidence>
<sequence length="1110" mass="113722">MLRPRALRAALAILVLPPLALFTGAHPGIGNPKPAATTLRKAADLTPVTRSVAAKTPSSRLARSDESLLARTDSAPVQVVVKLDYEPVAIYGGTLPGLPATGPAHTGRQLSGSPDEHKYEEHIKSREDAFLAAAAKKVPTATAGQRLRTVYGGVTFTAPANRLRDLASIPGAVAVQADSVREPLTDSSVDFIGGVDNRTGGAGADGAGVLVGVLDSGVWPEHPSFAETAASQAPPLKADGTPRTCDFGPDPTVDGGKGQPFRCNRKLIGGAPFLSGYLADAKRAAEEKYTTARDSNGHGTHTASTAVGDVVAKAPVLGVDRGPVRGVAPGAWLSVYKVCGAHGCFSSDSVAAVGQSIRDGVQVINFSVSGGTDPQTDPVELAFLDAYAAGVFVAASAGNDGPGVGTANHLAPWVTTVGASTQRREFVSALKLRSGATEETFEGASITGGVGPAPVVLAESVTGYKALCSTKAAANSFTGKIVACERGGGIGRVEKGNNVKAGGAIGMILYNPTLQDVETDNHWLPTIHLADGTKAKKFLTDHKDVTGSFTAGTKRAGRGDVMAAFSSRGPAGSFIKPDVTAPGVQILAGHTPTPESPAEGPPGERFQAIAGTSMSSPHVAGGAAWLKARHPDWSPGRIRSALMTTATAEVVKEDLKTPADAFDMGAGRIRLDRADTAGLVFDETAARLTAMAGDDVNAVHLNLPSVNAPVMPGRVTTVRTATNVTGRTVTYRTSATTTAGATLTVLPATLTVLPGRSAELSISIRSEAPTKQFFGTVALAPATAADGPDLHLPVAFVPKAGPVSVTSVCNPDTVAVSATSLCTVSATNTTYEPATVDLTTTLSNNLTADSANGAMIVDPHAVEVRQAALAGMVPGTPSVEPGQIFGYQPLDSFGIGADAIGDEEIVNYDLPTPTLYGGQEHRRVGITSNGYLILGGGDERDVVCCELGQLPNPARPNNVLAPFWTDLDGTGAPGVLAGVLTAADGSSWLAVEWRVNVYGTTSQRVFQAWLRLGSEEIGFAYPADNMPTDPGKPFLVGAENVNGSGGEQLPTGTLPTGDLLVTTSKPVPGGSVTYSVTVRGATAGDGTVSTRMDSPQVPGVTTVTSKVRVS</sequence>
<dbReference type="GO" id="GO:0006508">
    <property type="term" value="P:proteolysis"/>
    <property type="evidence" value="ECO:0007669"/>
    <property type="project" value="UniProtKB-KW"/>
</dbReference>
<comment type="similarity">
    <text evidence="2 10 11">Belongs to the peptidase S8 family.</text>
</comment>
<organism evidence="17 18">
    <name type="scientific">Virgisporangium aurantiacum</name>
    <dbReference type="NCBI Taxonomy" id="175570"/>
    <lineage>
        <taxon>Bacteria</taxon>
        <taxon>Bacillati</taxon>
        <taxon>Actinomycetota</taxon>
        <taxon>Actinomycetes</taxon>
        <taxon>Micromonosporales</taxon>
        <taxon>Micromonosporaceae</taxon>
        <taxon>Virgisporangium</taxon>
    </lineage>
</organism>
<dbReference type="PROSITE" id="PS00136">
    <property type="entry name" value="SUBTILASE_ASP"/>
    <property type="match status" value="1"/>
</dbReference>
<keyword evidence="5 13" id="KW-0732">Signal</keyword>
<name>A0A8J3Z1I8_9ACTN</name>
<reference evidence="17" key="1">
    <citation type="submission" date="2021-01" db="EMBL/GenBank/DDBJ databases">
        <title>Whole genome shotgun sequence of Virgisporangium aurantiacum NBRC 16421.</title>
        <authorList>
            <person name="Komaki H."/>
            <person name="Tamura T."/>
        </authorList>
    </citation>
    <scope>NUCLEOTIDE SEQUENCE</scope>
    <source>
        <strain evidence="17">NBRC 16421</strain>
    </source>
</reference>
<dbReference type="PROSITE" id="PS00138">
    <property type="entry name" value="SUBTILASE_SER"/>
    <property type="match status" value="1"/>
</dbReference>
<dbReference type="PROSITE" id="PS51892">
    <property type="entry name" value="SUBTILASE"/>
    <property type="match status" value="1"/>
</dbReference>
<evidence type="ECO:0000256" key="8">
    <source>
        <dbReference type="ARBA" id="ARBA00023180"/>
    </source>
</evidence>
<feature type="region of interest" description="Disordered" evidence="12">
    <location>
        <begin position="585"/>
        <end position="604"/>
    </location>
</feature>
<dbReference type="CDD" id="cd02120">
    <property type="entry name" value="PA_subtilisin_like"/>
    <property type="match status" value="1"/>
</dbReference>
<keyword evidence="4 10" id="KW-0645">Protease</keyword>
<dbReference type="InterPro" id="IPR041469">
    <property type="entry name" value="Subtilisin-like_FN3"/>
</dbReference>
<feature type="active site" description="Charge relay system" evidence="9 10">
    <location>
        <position position="215"/>
    </location>
</feature>
<dbReference type="InterPro" id="IPR003137">
    <property type="entry name" value="PA_domain"/>
</dbReference>